<evidence type="ECO:0000256" key="15">
    <source>
        <dbReference type="SAM" id="MobiDB-lite"/>
    </source>
</evidence>
<evidence type="ECO:0000256" key="4">
    <source>
        <dbReference type="ARBA" id="ARBA00022490"/>
    </source>
</evidence>
<dbReference type="PROSITE" id="PS51842">
    <property type="entry name" value="IF_ROD_2"/>
    <property type="match status" value="1"/>
</dbReference>
<feature type="region of interest" description="Disordered" evidence="15">
    <location>
        <begin position="1"/>
        <end position="26"/>
    </location>
</feature>
<evidence type="ECO:0000256" key="6">
    <source>
        <dbReference type="ARBA" id="ARBA00022754"/>
    </source>
</evidence>
<evidence type="ECO:0000256" key="12">
    <source>
        <dbReference type="ARBA" id="ARBA00042964"/>
    </source>
</evidence>
<accession>A0A1A7XM44</accession>
<dbReference type="GO" id="GO:0005882">
    <property type="term" value="C:intermediate filament"/>
    <property type="evidence" value="ECO:0007669"/>
    <property type="project" value="UniProtKB-KW"/>
</dbReference>
<evidence type="ECO:0000256" key="3">
    <source>
        <dbReference type="ARBA" id="ARBA00004642"/>
    </source>
</evidence>
<dbReference type="PROSITE" id="PS00226">
    <property type="entry name" value="IF_ROD_1"/>
    <property type="match status" value="1"/>
</dbReference>
<feature type="coiled-coil region" evidence="14">
    <location>
        <begin position="28"/>
        <end position="125"/>
    </location>
</feature>
<dbReference type="Gene3D" id="1.20.5.500">
    <property type="entry name" value="Single helix bin"/>
    <property type="match status" value="1"/>
</dbReference>
<sequence length="344" mass="40043">MSFGSQTYTPGSGERPKSTAKGKEKDDMVGLNDKFVALIDKVKNLEDEKKKLNKKLELLKGQEAYAGNVDDIVRQLQNNLEQKFDNLLRDQKKLKDELSKIQKEKDDSKNRYEDAKNQKVEKENDFIITKKKVDEGHLDLVNDALELEKLNRLLDFLRHGFDEEIKELESMINNEVVVLDESNKRSLDMGEIVKSTEAQYAALASRAREEAELWNQRKMDDLVQSAGQREQEVRDIKREISDLLRIIQRLKSELEGLKRREEALNNDIDDARIEGDDEMTKARTDIRLVEEALNKCKQELAKQVKDHQELLNLKLALDIEIATYRRLLEGEEQRINQMMHNSDY</sequence>
<dbReference type="Gene3D" id="1.20.5.1160">
    <property type="entry name" value="Vasodilator-stimulated phosphoprotein"/>
    <property type="match status" value="1"/>
</dbReference>
<evidence type="ECO:0000256" key="7">
    <source>
        <dbReference type="ARBA" id="ARBA00023054"/>
    </source>
</evidence>
<feature type="coiled-coil region" evidence="14">
    <location>
        <begin position="233"/>
        <end position="341"/>
    </location>
</feature>
<dbReference type="SMART" id="SM01391">
    <property type="entry name" value="Filament"/>
    <property type="match status" value="1"/>
</dbReference>
<dbReference type="GO" id="GO:0005737">
    <property type="term" value="C:cytoplasm"/>
    <property type="evidence" value="ECO:0007669"/>
    <property type="project" value="UniProtKB-SubCell"/>
</dbReference>
<dbReference type="Gene3D" id="1.20.5.170">
    <property type="match status" value="1"/>
</dbReference>
<reference evidence="17" key="1">
    <citation type="submission" date="2016-05" db="EMBL/GenBank/DDBJ databases">
        <authorList>
            <person name="Lavstsen T."/>
            <person name="Jespersen J.S."/>
        </authorList>
    </citation>
    <scope>NUCLEOTIDE SEQUENCE</scope>
    <source>
        <tissue evidence="17">Brain</tissue>
    </source>
</reference>
<evidence type="ECO:0000259" key="16">
    <source>
        <dbReference type="PROSITE" id="PS51842"/>
    </source>
</evidence>
<keyword evidence="7 14" id="KW-0175">Coiled coil</keyword>
<keyword evidence="6 13" id="KW-0403">Intermediate filament</keyword>
<dbReference type="InterPro" id="IPR018039">
    <property type="entry name" value="IF_conserved"/>
</dbReference>
<feature type="domain" description="IF rod" evidence="16">
    <location>
        <begin position="24"/>
        <end position="335"/>
    </location>
</feature>
<comment type="similarity">
    <text evidence="13">Belongs to the intermediate filament family.</text>
</comment>
<protein>
    <recommendedName>
        <fullName evidence="10">Keratin, type II cytoskeletal 8</fullName>
    </recommendedName>
    <alternativeName>
        <fullName evidence="12">Cytokeratin-8</fullName>
    </alternativeName>
    <alternativeName>
        <fullName evidence="11">Keratin-8</fullName>
    </alternativeName>
</protein>
<evidence type="ECO:0000256" key="8">
    <source>
        <dbReference type="ARBA" id="ARBA00023242"/>
    </source>
</evidence>
<keyword evidence="8" id="KW-0539">Nucleus</keyword>
<gene>
    <name evidence="17" type="primary">KRT80</name>
</gene>
<dbReference type="GO" id="GO:0005654">
    <property type="term" value="C:nucleoplasm"/>
    <property type="evidence" value="ECO:0007669"/>
    <property type="project" value="UniProtKB-SubCell"/>
</dbReference>
<feature type="compositionally biased region" description="Polar residues" evidence="15">
    <location>
        <begin position="1"/>
        <end position="10"/>
    </location>
</feature>
<organism evidence="17">
    <name type="scientific">Iconisemion striatum</name>
    <dbReference type="NCBI Taxonomy" id="60296"/>
    <lineage>
        <taxon>Eukaryota</taxon>
        <taxon>Metazoa</taxon>
        <taxon>Chordata</taxon>
        <taxon>Craniata</taxon>
        <taxon>Vertebrata</taxon>
        <taxon>Euteleostomi</taxon>
        <taxon>Actinopterygii</taxon>
        <taxon>Neopterygii</taxon>
        <taxon>Teleostei</taxon>
        <taxon>Neoteleostei</taxon>
        <taxon>Acanthomorphata</taxon>
        <taxon>Ovalentaria</taxon>
        <taxon>Atherinomorphae</taxon>
        <taxon>Cyprinodontiformes</taxon>
        <taxon>Nothobranchiidae</taxon>
        <taxon>Iconisemion</taxon>
    </lineage>
</organism>
<dbReference type="Pfam" id="PF00038">
    <property type="entry name" value="Filament"/>
    <property type="match status" value="1"/>
</dbReference>
<evidence type="ECO:0000256" key="14">
    <source>
        <dbReference type="SAM" id="Coils"/>
    </source>
</evidence>
<evidence type="ECO:0000256" key="9">
    <source>
        <dbReference type="ARBA" id="ARBA00037766"/>
    </source>
</evidence>
<dbReference type="AlphaFoldDB" id="A0A1A7XM44"/>
<keyword evidence="4" id="KW-0963">Cytoplasm</keyword>
<dbReference type="SUPFAM" id="SSF64593">
    <property type="entry name" value="Intermediate filament protein, coiled coil region"/>
    <property type="match status" value="2"/>
</dbReference>
<evidence type="ECO:0000256" key="10">
    <source>
        <dbReference type="ARBA" id="ARBA00039429"/>
    </source>
</evidence>
<feature type="compositionally biased region" description="Basic and acidic residues" evidence="15">
    <location>
        <begin position="14"/>
        <end position="26"/>
    </location>
</feature>
<reference evidence="17" key="2">
    <citation type="submission" date="2016-06" db="EMBL/GenBank/DDBJ databases">
        <title>The genome of a short-lived fish provides insights into sex chromosome evolution and the genetic control of aging.</title>
        <authorList>
            <person name="Reichwald K."/>
            <person name="Felder M."/>
            <person name="Petzold A."/>
            <person name="Koch P."/>
            <person name="Groth M."/>
            <person name="Platzer M."/>
        </authorList>
    </citation>
    <scope>NUCLEOTIDE SEQUENCE</scope>
    <source>
        <tissue evidence="17">Brain</tissue>
    </source>
</reference>
<dbReference type="PANTHER" id="PTHR45616">
    <property type="entry name" value="GATA-TYPE DOMAIN-CONTAINING PROTEIN"/>
    <property type="match status" value="1"/>
</dbReference>
<evidence type="ECO:0000256" key="11">
    <source>
        <dbReference type="ARBA" id="ARBA00042886"/>
    </source>
</evidence>
<proteinExistence type="inferred from homology"/>
<comment type="function">
    <text evidence="9">Together with KRT19, helps to link the contractile apparatus to dystrophin at the costameres of striated muscle.</text>
</comment>
<name>A0A1A7XM44_9TELE</name>
<comment type="subcellular location">
    <subcellularLocation>
        <location evidence="2">Cytoplasm</location>
    </subcellularLocation>
    <subcellularLocation>
        <location evidence="1">Nucleus matrix</location>
    </subcellularLocation>
    <subcellularLocation>
        <location evidence="3">Nucleus</location>
        <location evidence="3">Nucleoplasm</location>
    </subcellularLocation>
</comment>
<evidence type="ECO:0000256" key="1">
    <source>
        <dbReference type="ARBA" id="ARBA00004109"/>
    </source>
</evidence>
<evidence type="ECO:0000256" key="13">
    <source>
        <dbReference type="RuleBase" id="RU000685"/>
    </source>
</evidence>
<dbReference type="InterPro" id="IPR039008">
    <property type="entry name" value="IF_rod_dom"/>
</dbReference>
<evidence type="ECO:0000313" key="17">
    <source>
        <dbReference type="EMBL" id="SBP18904.1"/>
    </source>
</evidence>
<dbReference type="EMBL" id="HADW01017504">
    <property type="protein sequence ID" value="SBP18904.1"/>
    <property type="molecule type" value="Transcribed_RNA"/>
</dbReference>
<dbReference type="GO" id="GO:0016363">
    <property type="term" value="C:nuclear matrix"/>
    <property type="evidence" value="ECO:0007669"/>
    <property type="project" value="UniProtKB-SubCell"/>
</dbReference>
<keyword evidence="5 17" id="KW-0416">Keratin</keyword>
<evidence type="ECO:0000256" key="2">
    <source>
        <dbReference type="ARBA" id="ARBA00004496"/>
    </source>
</evidence>
<evidence type="ECO:0000256" key="5">
    <source>
        <dbReference type="ARBA" id="ARBA00022744"/>
    </source>
</evidence>
<dbReference type="PANTHER" id="PTHR45616:SF26">
    <property type="entry name" value="KERATIN, TYPE II CYTOSKELETAL 8"/>
    <property type="match status" value="1"/>
</dbReference>